<protein>
    <submittedName>
        <fullName evidence="2">HAD family hydrolase</fullName>
    </submittedName>
</protein>
<evidence type="ECO:0000313" key="3">
    <source>
        <dbReference type="Proteomes" id="UP000322634"/>
    </source>
</evidence>
<dbReference type="Pfam" id="PF00702">
    <property type="entry name" value="Hydrolase"/>
    <property type="match status" value="1"/>
</dbReference>
<dbReference type="Proteomes" id="UP000322634">
    <property type="component" value="Unassembled WGS sequence"/>
</dbReference>
<sequence>MCTAGKTSGTLGDWPNARPHSRLGSYPGAVISVVFDVGETLVDDTREWRAWAEWLGVPPHTMSALVGAVTAQGRDNADALRLIQPGFDLPAERKARIAAGCGEQITEADLYGDVRPALSDLRSLGLWVGIAGNQTSRAGDCLRSLDLPADAIATSQEWGVAKPDPAFFARVAEWAPGSRGEIVYVGDHPANDVGPARAAGLRTALVRRGPWGYLWAADPDGGGAADWVVDSLADLPGLLR</sequence>
<keyword evidence="3" id="KW-1185">Reference proteome</keyword>
<dbReference type="PANTHER" id="PTHR43316">
    <property type="entry name" value="HYDROLASE, HALOACID DELAHOGENASE-RELATED"/>
    <property type="match status" value="1"/>
</dbReference>
<dbReference type="InterPro" id="IPR036412">
    <property type="entry name" value="HAD-like_sf"/>
</dbReference>
<reference evidence="2 3" key="1">
    <citation type="submission" date="2019-08" db="EMBL/GenBank/DDBJ databases">
        <title>Actinomadura sp. nov. CYP1-5 isolated from mountain soil.</title>
        <authorList>
            <person name="Songsumanus A."/>
            <person name="Kuncharoen N."/>
            <person name="Kudo T."/>
            <person name="Yuki M."/>
            <person name="Igarashi Y."/>
            <person name="Tanasupawat S."/>
        </authorList>
    </citation>
    <scope>NUCLEOTIDE SEQUENCE [LARGE SCALE GENOMIC DNA]</scope>
    <source>
        <strain evidence="2 3">GKU157</strain>
    </source>
</reference>
<name>A0A5D0UH39_9ACTN</name>
<dbReference type="Gene3D" id="3.40.50.1000">
    <property type="entry name" value="HAD superfamily/HAD-like"/>
    <property type="match status" value="1"/>
</dbReference>
<evidence type="ECO:0000256" key="1">
    <source>
        <dbReference type="ARBA" id="ARBA00022801"/>
    </source>
</evidence>
<dbReference type="InterPro" id="IPR051540">
    <property type="entry name" value="S-2-haloacid_dehalogenase"/>
</dbReference>
<dbReference type="EMBL" id="VSFF01000003">
    <property type="protein sequence ID" value="TYC16429.1"/>
    <property type="molecule type" value="Genomic_DNA"/>
</dbReference>
<dbReference type="SFLD" id="SFLDS00003">
    <property type="entry name" value="Haloacid_Dehalogenase"/>
    <property type="match status" value="1"/>
</dbReference>
<dbReference type="InterPro" id="IPR006439">
    <property type="entry name" value="HAD-SF_hydro_IA"/>
</dbReference>
<organism evidence="2 3">
    <name type="scientific">Actinomadura syzygii</name>
    <dbReference type="NCBI Taxonomy" id="1427538"/>
    <lineage>
        <taxon>Bacteria</taxon>
        <taxon>Bacillati</taxon>
        <taxon>Actinomycetota</taxon>
        <taxon>Actinomycetes</taxon>
        <taxon>Streptosporangiales</taxon>
        <taxon>Thermomonosporaceae</taxon>
        <taxon>Actinomadura</taxon>
    </lineage>
</organism>
<dbReference type="PANTHER" id="PTHR43316:SF3">
    <property type="entry name" value="HALOACID DEHALOGENASE, TYPE II (AFU_ORTHOLOGUE AFUA_2G07750)-RELATED"/>
    <property type="match status" value="1"/>
</dbReference>
<dbReference type="SUPFAM" id="SSF56784">
    <property type="entry name" value="HAD-like"/>
    <property type="match status" value="1"/>
</dbReference>
<gene>
    <name evidence="2" type="ORF">FXF65_07420</name>
</gene>
<dbReference type="AlphaFoldDB" id="A0A5D0UH39"/>
<evidence type="ECO:0000313" key="2">
    <source>
        <dbReference type="EMBL" id="TYC16429.1"/>
    </source>
</evidence>
<dbReference type="NCBIfam" id="TIGR01549">
    <property type="entry name" value="HAD-SF-IA-v1"/>
    <property type="match status" value="1"/>
</dbReference>
<dbReference type="GO" id="GO:0016787">
    <property type="term" value="F:hydrolase activity"/>
    <property type="evidence" value="ECO:0007669"/>
    <property type="project" value="UniProtKB-KW"/>
</dbReference>
<keyword evidence="1 2" id="KW-0378">Hydrolase</keyword>
<accession>A0A5D0UH39</accession>
<dbReference type="OrthoDB" id="9810501at2"/>
<dbReference type="SFLD" id="SFLDG01129">
    <property type="entry name" value="C1.5:_HAD__Beta-PGM__Phosphata"/>
    <property type="match status" value="1"/>
</dbReference>
<dbReference type="InterPro" id="IPR023214">
    <property type="entry name" value="HAD_sf"/>
</dbReference>
<comment type="caution">
    <text evidence="2">The sequence shown here is derived from an EMBL/GenBank/DDBJ whole genome shotgun (WGS) entry which is preliminary data.</text>
</comment>
<proteinExistence type="predicted"/>